<dbReference type="Pfam" id="PF13630">
    <property type="entry name" value="SdpI"/>
    <property type="match status" value="1"/>
</dbReference>
<dbReference type="Proteomes" id="UP001596096">
    <property type="component" value="Unassembled WGS sequence"/>
</dbReference>
<sequence length="127" mass="13113">MGPILINAILTAPALALLLIPFHDESGAVDSRNGLAGLRTRETLASREAWDAAHTWAKVPMRMLAAAMAGVLVVSAAAELALGLPEGVQVATILAQAGLLIGGLGLIGWRAHRVAARVNRELAGRPA</sequence>
<keyword evidence="1" id="KW-0472">Membrane</keyword>
<feature type="transmembrane region" description="Helical" evidence="1">
    <location>
        <begin position="90"/>
        <end position="109"/>
    </location>
</feature>
<name>A0ABW1BTR3_9ACTN</name>
<keyword evidence="1" id="KW-1133">Transmembrane helix</keyword>
<keyword evidence="3" id="KW-1185">Reference proteome</keyword>
<comment type="caution">
    <text evidence="2">The sequence shown here is derived from an EMBL/GenBank/DDBJ whole genome shotgun (WGS) entry which is preliminary data.</text>
</comment>
<organism evidence="2 3">
    <name type="scientific">Nonomuraea harbinensis</name>
    <dbReference type="NCBI Taxonomy" id="1286938"/>
    <lineage>
        <taxon>Bacteria</taxon>
        <taxon>Bacillati</taxon>
        <taxon>Actinomycetota</taxon>
        <taxon>Actinomycetes</taxon>
        <taxon>Streptosporangiales</taxon>
        <taxon>Streptosporangiaceae</taxon>
        <taxon>Nonomuraea</taxon>
    </lineage>
</organism>
<accession>A0ABW1BTR3</accession>
<evidence type="ECO:0000313" key="2">
    <source>
        <dbReference type="EMBL" id="MFC5816382.1"/>
    </source>
</evidence>
<protein>
    <submittedName>
        <fullName evidence="2">SdpI family protein</fullName>
    </submittedName>
</protein>
<proteinExistence type="predicted"/>
<reference evidence="3" key="1">
    <citation type="journal article" date="2019" name="Int. J. Syst. Evol. Microbiol.">
        <title>The Global Catalogue of Microorganisms (GCM) 10K type strain sequencing project: providing services to taxonomists for standard genome sequencing and annotation.</title>
        <authorList>
            <consortium name="The Broad Institute Genomics Platform"/>
            <consortium name="The Broad Institute Genome Sequencing Center for Infectious Disease"/>
            <person name="Wu L."/>
            <person name="Ma J."/>
        </authorList>
    </citation>
    <scope>NUCLEOTIDE SEQUENCE [LARGE SCALE GENOMIC DNA]</scope>
    <source>
        <strain evidence="3">CGMCC 4.7106</strain>
    </source>
</reference>
<keyword evidence="1" id="KW-0812">Transmembrane</keyword>
<feature type="transmembrane region" description="Helical" evidence="1">
    <location>
        <begin position="64"/>
        <end position="84"/>
    </location>
</feature>
<gene>
    <name evidence="2" type="ORF">ACFPUY_14900</name>
</gene>
<dbReference type="InterPro" id="IPR025962">
    <property type="entry name" value="SdpI/YhfL"/>
</dbReference>
<evidence type="ECO:0000313" key="3">
    <source>
        <dbReference type="Proteomes" id="UP001596096"/>
    </source>
</evidence>
<evidence type="ECO:0000256" key="1">
    <source>
        <dbReference type="SAM" id="Phobius"/>
    </source>
</evidence>
<dbReference type="RefSeq" id="WP_219543380.1">
    <property type="nucleotide sequence ID" value="NZ_JAHKRN010000003.1"/>
</dbReference>
<dbReference type="EMBL" id="JBHSNW010000006">
    <property type="protein sequence ID" value="MFC5816382.1"/>
    <property type="molecule type" value="Genomic_DNA"/>
</dbReference>